<dbReference type="GO" id="GO:0006298">
    <property type="term" value="P:mismatch repair"/>
    <property type="evidence" value="ECO:0007669"/>
    <property type="project" value="TreeGrafter"/>
</dbReference>
<dbReference type="InterPro" id="IPR012263">
    <property type="entry name" value="M_m6A_EcoRV"/>
</dbReference>
<dbReference type="PIRSF" id="PIRSF000398">
    <property type="entry name" value="M_m6A_EcoRV"/>
    <property type="match status" value="1"/>
</dbReference>
<dbReference type="GO" id="GO:1904047">
    <property type="term" value="F:S-adenosyl-L-methionine binding"/>
    <property type="evidence" value="ECO:0007669"/>
    <property type="project" value="TreeGrafter"/>
</dbReference>
<dbReference type="Proteomes" id="UP000494245">
    <property type="component" value="Unassembled WGS sequence"/>
</dbReference>
<dbReference type="GO" id="GO:0043565">
    <property type="term" value="F:sequence-specific DNA binding"/>
    <property type="evidence" value="ECO:0007669"/>
    <property type="project" value="TreeGrafter"/>
</dbReference>
<organism evidence="4 5">
    <name type="scientific">Fundidesulfovibrio magnetotacticus</name>
    <dbReference type="NCBI Taxonomy" id="2730080"/>
    <lineage>
        <taxon>Bacteria</taxon>
        <taxon>Pseudomonadati</taxon>
        <taxon>Thermodesulfobacteriota</taxon>
        <taxon>Desulfovibrionia</taxon>
        <taxon>Desulfovibrionales</taxon>
        <taxon>Desulfovibrionaceae</taxon>
        <taxon>Fundidesulfovibrio</taxon>
    </lineage>
</organism>
<dbReference type="EMBL" id="BLTE01000017">
    <property type="protein sequence ID" value="GFK95462.1"/>
    <property type="molecule type" value="Genomic_DNA"/>
</dbReference>
<dbReference type="GO" id="GO:0009007">
    <property type="term" value="F:site-specific DNA-methyltransferase (adenine-specific) activity"/>
    <property type="evidence" value="ECO:0007669"/>
    <property type="project" value="UniProtKB-EC"/>
</dbReference>
<keyword evidence="2" id="KW-0808">Transferase</keyword>
<evidence type="ECO:0000313" key="5">
    <source>
        <dbReference type="Proteomes" id="UP000494245"/>
    </source>
</evidence>
<accession>A0A6V8LSK5</accession>
<evidence type="ECO:0000256" key="3">
    <source>
        <dbReference type="ARBA" id="ARBA00022691"/>
    </source>
</evidence>
<reference evidence="4 5" key="2">
    <citation type="submission" date="2020-05" db="EMBL/GenBank/DDBJ databases">
        <title>Draft genome sequence of Desulfovibrio sp. strainFSS-1.</title>
        <authorList>
            <person name="Shimoshige H."/>
            <person name="Kobayashi H."/>
            <person name="Maekawa T."/>
        </authorList>
    </citation>
    <scope>NUCLEOTIDE SEQUENCE [LARGE SCALE GENOMIC DNA]</scope>
    <source>
        <strain evidence="4 5">SIID29052-01</strain>
    </source>
</reference>
<evidence type="ECO:0000256" key="2">
    <source>
        <dbReference type="ARBA" id="ARBA00022679"/>
    </source>
</evidence>
<dbReference type="InterPro" id="IPR012327">
    <property type="entry name" value="MeTrfase_D12"/>
</dbReference>
<evidence type="ECO:0008006" key="6">
    <source>
        <dbReference type="Google" id="ProtNLM"/>
    </source>
</evidence>
<proteinExistence type="predicted"/>
<dbReference type="GO" id="GO:0009307">
    <property type="term" value="P:DNA restriction-modification system"/>
    <property type="evidence" value="ECO:0007669"/>
    <property type="project" value="InterPro"/>
</dbReference>
<keyword evidence="1" id="KW-0489">Methyltransferase</keyword>
<protein>
    <recommendedName>
        <fullName evidence="6">Site-specific DNA-methyltransferase (adenine-specific)</fullName>
    </recommendedName>
</protein>
<evidence type="ECO:0000313" key="4">
    <source>
        <dbReference type="EMBL" id="GFK95462.1"/>
    </source>
</evidence>
<name>A0A6V8LSK5_9BACT</name>
<keyword evidence="3" id="KW-0949">S-adenosyl-L-methionine</keyword>
<gene>
    <name evidence="4" type="ORF">NNJEOMEG_03325</name>
</gene>
<dbReference type="Gene3D" id="3.40.50.150">
    <property type="entry name" value="Vaccinia Virus protein VP39"/>
    <property type="match status" value="2"/>
</dbReference>
<dbReference type="PANTHER" id="PTHR30481:SF4">
    <property type="entry name" value="SITE-SPECIFIC DNA-METHYLTRANSFERASE (ADENINE-SPECIFIC)"/>
    <property type="match status" value="1"/>
</dbReference>
<dbReference type="GO" id="GO:0032259">
    <property type="term" value="P:methylation"/>
    <property type="evidence" value="ECO:0007669"/>
    <property type="project" value="UniProtKB-KW"/>
</dbReference>
<dbReference type="InterPro" id="IPR029063">
    <property type="entry name" value="SAM-dependent_MTases_sf"/>
</dbReference>
<dbReference type="PRINTS" id="PR00505">
    <property type="entry name" value="D12N6MTFRASE"/>
</dbReference>
<sequence length="284" mass="32552">MNTSPSPSRPVLRYHGGKSRLALWIIGHFPAHRVYVEPYGGAASVLMRKSPTHCDVYNDLDASVVNVFRVLRDSTRARELERLLRLTPFSRVEFERAQEPCADPVEQARRTVIRMAMGMGSDAIHRKRRTGFRSRREGDRSPAHDFAAYPQLLECFSHRLRTVTVEMLPALEVIERYDGGRTLFYVDPPYVHSQRTQVAKGGGYAHEMTDTDHEALSERLHAVEGMVVLSGYDSELYRRLYPDWPVFRRRVMADKAVPRVECLWLSPWTAAKLDRRSTLLEVAG</sequence>
<dbReference type="RefSeq" id="WP_173086485.1">
    <property type="nucleotide sequence ID" value="NZ_BLTE01000017.1"/>
</dbReference>
<evidence type="ECO:0000256" key="1">
    <source>
        <dbReference type="ARBA" id="ARBA00022603"/>
    </source>
</evidence>
<comment type="caution">
    <text evidence="4">The sequence shown here is derived from an EMBL/GenBank/DDBJ whole genome shotgun (WGS) entry which is preliminary data.</text>
</comment>
<dbReference type="PANTHER" id="PTHR30481">
    <property type="entry name" value="DNA ADENINE METHYLASE"/>
    <property type="match status" value="1"/>
</dbReference>
<dbReference type="Pfam" id="PF02086">
    <property type="entry name" value="MethyltransfD12"/>
    <property type="match status" value="1"/>
</dbReference>
<reference evidence="4 5" key="1">
    <citation type="submission" date="2020-04" db="EMBL/GenBank/DDBJ databases">
        <authorList>
            <consortium name="Desulfovibrio sp. FSS-1 genome sequencing consortium"/>
            <person name="Shimoshige H."/>
            <person name="Kobayashi H."/>
            <person name="Maekawa T."/>
        </authorList>
    </citation>
    <scope>NUCLEOTIDE SEQUENCE [LARGE SCALE GENOMIC DNA]</scope>
    <source>
        <strain evidence="4 5">SIID29052-01</strain>
    </source>
</reference>
<keyword evidence="5" id="KW-1185">Reference proteome</keyword>
<dbReference type="SUPFAM" id="SSF53335">
    <property type="entry name" value="S-adenosyl-L-methionine-dependent methyltransferases"/>
    <property type="match status" value="1"/>
</dbReference>
<dbReference type="AlphaFoldDB" id="A0A6V8LSK5"/>